<dbReference type="GO" id="GO:0008408">
    <property type="term" value="F:3'-5' exonuclease activity"/>
    <property type="evidence" value="ECO:0007669"/>
    <property type="project" value="TreeGrafter"/>
</dbReference>
<comment type="function">
    <text evidence="2">DNA polymerase III is a complex, multichain enzyme responsible for most of the replicative synthesis in bacteria. The epsilon subunit contain the editing function and is a proofreading 3'-5' exonuclease.</text>
</comment>
<evidence type="ECO:0000313" key="7">
    <source>
        <dbReference type="EMBL" id="SHH02251.1"/>
    </source>
</evidence>
<dbReference type="GO" id="GO:0045004">
    <property type="term" value="P:DNA replication proofreading"/>
    <property type="evidence" value="ECO:0007669"/>
    <property type="project" value="TreeGrafter"/>
</dbReference>
<protein>
    <recommendedName>
        <fullName evidence="1">DNA-directed DNA polymerase</fullName>
        <ecNumber evidence="1">2.7.7.7</ecNumber>
    </recommendedName>
</protein>
<proteinExistence type="predicted"/>
<dbReference type="CDD" id="cd06127">
    <property type="entry name" value="DEDDh"/>
    <property type="match status" value="1"/>
</dbReference>
<evidence type="ECO:0000256" key="5">
    <source>
        <dbReference type="SAM" id="Phobius"/>
    </source>
</evidence>
<dbReference type="EC" id="2.7.7.7" evidence="1"/>
<dbReference type="InterPro" id="IPR013520">
    <property type="entry name" value="Ribonucl_H"/>
</dbReference>
<feature type="transmembrane region" description="Helical" evidence="5">
    <location>
        <begin position="46"/>
        <end position="68"/>
    </location>
</feature>
<evidence type="ECO:0000256" key="1">
    <source>
        <dbReference type="ARBA" id="ARBA00012417"/>
    </source>
</evidence>
<dbReference type="InterPro" id="IPR006054">
    <property type="entry name" value="DnaQ"/>
</dbReference>
<feature type="transmembrane region" description="Helical" evidence="5">
    <location>
        <begin position="12"/>
        <end position="34"/>
    </location>
</feature>
<dbReference type="STRING" id="996342.SAMN05443551_1336"/>
<dbReference type="SUPFAM" id="SSF53098">
    <property type="entry name" value="Ribonuclease H-like"/>
    <property type="match status" value="1"/>
</dbReference>
<evidence type="ECO:0000259" key="6">
    <source>
        <dbReference type="SMART" id="SM00479"/>
    </source>
</evidence>
<keyword evidence="5" id="KW-0812">Transmembrane</keyword>
<dbReference type="AlphaFoldDB" id="A0A1M5PKI1"/>
<dbReference type="Gene3D" id="3.30.420.10">
    <property type="entry name" value="Ribonuclease H-like superfamily/Ribonuclease H"/>
    <property type="match status" value="1"/>
</dbReference>
<feature type="domain" description="Exonuclease" evidence="6">
    <location>
        <begin position="279"/>
        <end position="448"/>
    </location>
</feature>
<evidence type="ECO:0000313" key="8">
    <source>
        <dbReference type="Proteomes" id="UP000184221"/>
    </source>
</evidence>
<dbReference type="FunFam" id="3.30.420.10:FF:000045">
    <property type="entry name" value="3'-5' exonuclease DinG"/>
    <property type="match status" value="1"/>
</dbReference>
<keyword evidence="8" id="KW-1185">Reference proteome</keyword>
<dbReference type="GO" id="GO:0005829">
    <property type="term" value="C:cytosol"/>
    <property type="evidence" value="ECO:0007669"/>
    <property type="project" value="TreeGrafter"/>
</dbReference>
<dbReference type="Pfam" id="PF00929">
    <property type="entry name" value="RNase_T"/>
    <property type="match status" value="1"/>
</dbReference>
<dbReference type="RefSeq" id="WP_072776643.1">
    <property type="nucleotide sequence ID" value="NZ_FQXC01000001.1"/>
</dbReference>
<dbReference type="SMART" id="SM00479">
    <property type="entry name" value="EXOIII"/>
    <property type="match status" value="1"/>
</dbReference>
<keyword evidence="5" id="KW-0472">Membrane</keyword>
<comment type="subunit">
    <text evidence="3">DNA polymerase III contains a core (composed of alpha, epsilon and theta chains) that associates with a tau subunit. This core dimerizes to form the POLIII' complex. PolIII' associates with the gamma complex (composed of gamma, delta, delta', psi and chi chains) and with the beta chain to form the complete DNA polymerase III complex.</text>
</comment>
<dbReference type="PANTHER" id="PTHR30231">
    <property type="entry name" value="DNA POLYMERASE III SUBUNIT EPSILON"/>
    <property type="match status" value="1"/>
</dbReference>
<dbReference type="NCBIfam" id="TIGR00573">
    <property type="entry name" value="dnaq"/>
    <property type="match status" value="1"/>
</dbReference>
<dbReference type="GO" id="GO:0003677">
    <property type="term" value="F:DNA binding"/>
    <property type="evidence" value="ECO:0007669"/>
    <property type="project" value="InterPro"/>
</dbReference>
<accession>A0A1M5PKI1</accession>
<dbReference type="PANTHER" id="PTHR30231:SF41">
    <property type="entry name" value="DNA POLYMERASE III SUBUNIT EPSILON"/>
    <property type="match status" value="1"/>
</dbReference>
<dbReference type="GO" id="GO:0003887">
    <property type="term" value="F:DNA-directed DNA polymerase activity"/>
    <property type="evidence" value="ECO:0007669"/>
    <property type="project" value="UniProtKB-EC"/>
</dbReference>
<reference evidence="7 8" key="1">
    <citation type="submission" date="2016-11" db="EMBL/GenBank/DDBJ databases">
        <authorList>
            <person name="Jaros S."/>
            <person name="Januszkiewicz K."/>
            <person name="Wedrychowicz H."/>
        </authorList>
    </citation>
    <scope>NUCLEOTIDE SEQUENCE [LARGE SCALE GENOMIC DNA]</scope>
    <source>
        <strain evidence="7 8">DSM 29431</strain>
    </source>
</reference>
<dbReference type="EMBL" id="FQXC01000001">
    <property type="protein sequence ID" value="SHH02251.1"/>
    <property type="molecule type" value="Genomic_DNA"/>
</dbReference>
<evidence type="ECO:0000256" key="4">
    <source>
        <dbReference type="ARBA" id="ARBA00049244"/>
    </source>
</evidence>
<comment type="catalytic activity">
    <reaction evidence="4">
        <text>DNA(n) + a 2'-deoxyribonucleoside 5'-triphosphate = DNA(n+1) + diphosphate</text>
        <dbReference type="Rhea" id="RHEA:22508"/>
        <dbReference type="Rhea" id="RHEA-COMP:17339"/>
        <dbReference type="Rhea" id="RHEA-COMP:17340"/>
        <dbReference type="ChEBI" id="CHEBI:33019"/>
        <dbReference type="ChEBI" id="CHEBI:61560"/>
        <dbReference type="ChEBI" id="CHEBI:173112"/>
        <dbReference type="EC" id="2.7.7.7"/>
    </reaction>
</comment>
<dbReference type="InterPro" id="IPR036397">
    <property type="entry name" value="RNaseH_sf"/>
</dbReference>
<dbReference type="InterPro" id="IPR012337">
    <property type="entry name" value="RNaseH-like_sf"/>
</dbReference>
<keyword evidence="5" id="KW-1133">Transmembrane helix</keyword>
<name>A0A1M5PKI1_9RHOB</name>
<evidence type="ECO:0000256" key="2">
    <source>
        <dbReference type="ARBA" id="ARBA00025483"/>
    </source>
</evidence>
<sequence length="472" mass="51457">MLAKLSLRLRIFLFFCLLGLGGLASVGVSLWFGYARAMDTTVANGFTFAAILSAFLVLALTVTIWLLFDENVAKPIERLASEMRTRAHAGVDREMDASAARYLGDLAPAACAVTKQLNETALSTAQTVAAETARLKAEKARLTALLSEVPVATILVNADGQIVLYDGQAAEVLAQLGVPRLNAQITEYFEASSLEKAVANLQKTGKDVAFEGRSNDKAQSFDVKLKPMDGGGYLMVIDSQTLDIAPDAARPLVYDFDLLERRQTDAEAKLQDRPIRDLCFSVFDTETTGLLPHKDDIVQLGAVRVLNGRIIEGEQINQLVDPGRPIPPASTKVHKVTDAMVQGQPDIRAVAKRFHAFSRDAVIVAHNAPFDMAFLHRHAKDSGVTWDHPILDTVLLSAVLFGASETHTLDALCERLNVTIPTELRHTALGDAQATAEVLVRMLPMLDARGLKTFGQVIEETRRHGRLLEDLN</sequence>
<organism evidence="7 8">
    <name type="scientific">Marivita hallyeonensis</name>
    <dbReference type="NCBI Taxonomy" id="996342"/>
    <lineage>
        <taxon>Bacteria</taxon>
        <taxon>Pseudomonadati</taxon>
        <taxon>Pseudomonadota</taxon>
        <taxon>Alphaproteobacteria</taxon>
        <taxon>Rhodobacterales</taxon>
        <taxon>Roseobacteraceae</taxon>
        <taxon>Marivita</taxon>
    </lineage>
</organism>
<gene>
    <name evidence="7" type="ORF">SAMN05443551_1336</name>
</gene>
<dbReference type="Proteomes" id="UP000184221">
    <property type="component" value="Unassembled WGS sequence"/>
</dbReference>
<evidence type="ECO:0000256" key="3">
    <source>
        <dbReference type="ARBA" id="ARBA00026073"/>
    </source>
</evidence>
<dbReference type="OrthoDB" id="9804290at2"/>